<sequence>MDKQNTISAKSYTLVFIGLVLLTLISTGLSSLNLGYISTIIAFGLAIVSALVVLSKFMNVKLDGSFARLLLAGILALALLIFFVGFVG</sequence>
<dbReference type="RefSeq" id="WP_212226048.1">
    <property type="nucleotide sequence ID" value="NZ_JAGUCN010000003.1"/>
</dbReference>
<dbReference type="InterPro" id="IPR005171">
    <property type="entry name" value="Cyt_c_oxidase_su4_prok"/>
</dbReference>
<feature type="transmembrane region" description="Helical" evidence="6">
    <location>
        <begin position="35"/>
        <end position="54"/>
    </location>
</feature>
<dbReference type="Proteomes" id="UP000721861">
    <property type="component" value="Unassembled WGS sequence"/>
</dbReference>
<comment type="subcellular location">
    <subcellularLocation>
        <location evidence="1">Cell membrane</location>
        <topology evidence="1">Multi-pass membrane protein</topology>
    </subcellularLocation>
</comment>
<feature type="transmembrane region" description="Helical" evidence="6">
    <location>
        <begin position="12"/>
        <end position="29"/>
    </location>
</feature>
<reference evidence="7 8" key="1">
    <citation type="journal article" date="2014" name="Int. J. Syst. Evol. Microbiol.">
        <title>Carboxylicivirga gen. nov. in the family Marinilabiliaceae with two novel species, Carboxylicivirga mesophila sp. nov. and Carboxylicivirga taeanensis sp. nov., and reclassification of Cytophaga fermentans as Saccharicrinis fermentans gen. nov., comb. nov.</title>
        <authorList>
            <person name="Yang S.H."/>
            <person name="Seo H.S."/>
            <person name="Woo J.H."/>
            <person name="Oh H.M."/>
            <person name="Jang H."/>
            <person name="Lee J.H."/>
            <person name="Kim S.J."/>
            <person name="Kwon K.K."/>
        </authorList>
    </citation>
    <scope>NUCLEOTIDE SEQUENCE [LARGE SCALE GENOMIC DNA]</scope>
    <source>
        <strain evidence="7 8">JCM 18290</strain>
    </source>
</reference>
<evidence type="ECO:0000256" key="5">
    <source>
        <dbReference type="ARBA" id="ARBA00023136"/>
    </source>
</evidence>
<evidence type="ECO:0000313" key="7">
    <source>
        <dbReference type="EMBL" id="MBS2210645.1"/>
    </source>
</evidence>
<keyword evidence="3 6" id="KW-0812">Transmembrane</keyword>
<evidence type="ECO:0000256" key="4">
    <source>
        <dbReference type="ARBA" id="ARBA00022989"/>
    </source>
</evidence>
<evidence type="ECO:0000256" key="6">
    <source>
        <dbReference type="SAM" id="Phobius"/>
    </source>
</evidence>
<name>A0ABS5K6N5_9BACT</name>
<evidence type="ECO:0000256" key="2">
    <source>
        <dbReference type="ARBA" id="ARBA00022475"/>
    </source>
</evidence>
<evidence type="ECO:0000256" key="1">
    <source>
        <dbReference type="ARBA" id="ARBA00004651"/>
    </source>
</evidence>
<evidence type="ECO:0000313" key="8">
    <source>
        <dbReference type="Proteomes" id="UP000721861"/>
    </source>
</evidence>
<keyword evidence="5 6" id="KW-0472">Membrane</keyword>
<keyword evidence="4 6" id="KW-1133">Transmembrane helix</keyword>
<evidence type="ECO:0000256" key="3">
    <source>
        <dbReference type="ARBA" id="ARBA00022692"/>
    </source>
</evidence>
<gene>
    <name evidence="7" type="ORF">KEM09_04485</name>
</gene>
<protein>
    <submittedName>
        <fullName evidence="7">Uncharacterized protein</fullName>
    </submittedName>
</protein>
<keyword evidence="2" id="KW-1003">Cell membrane</keyword>
<dbReference type="EMBL" id="JAGUCN010000003">
    <property type="protein sequence ID" value="MBS2210645.1"/>
    <property type="molecule type" value="Genomic_DNA"/>
</dbReference>
<organism evidence="7 8">
    <name type="scientific">Carboxylicivirga mesophila</name>
    <dbReference type="NCBI Taxonomy" id="1166478"/>
    <lineage>
        <taxon>Bacteria</taxon>
        <taxon>Pseudomonadati</taxon>
        <taxon>Bacteroidota</taxon>
        <taxon>Bacteroidia</taxon>
        <taxon>Marinilabiliales</taxon>
        <taxon>Marinilabiliaceae</taxon>
        <taxon>Carboxylicivirga</taxon>
    </lineage>
</organism>
<proteinExistence type="predicted"/>
<accession>A0ABS5K6N5</accession>
<dbReference type="Pfam" id="PF03626">
    <property type="entry name" value="COX4_pro"/>
    <property type="match status" value="1"/>
</dbReference>
<keyword evidence="8" id="KW-1185">Reference proteome</keyword>
<comment type="caution">
    <text evidence="7">The sequence shown here is derived from an EMBL/GenBank/DDBJ whole genome shotgun (WGS) entry which is preliminary data.</text>
</comment>
<feature type="transmembrane region" description="Helical" evidence="6">
    <location>
        <begin position="66"/>
        <end position="87"/>
    </location>
</feature>